<dbReference type="OrthoDB" id="5860061at2759"/>
<dbReference type="Proteomes" id="UP000053766">
    <property type="component" value="Unassembled WGS sequence"/>
</dbReference>
<proteinExistence type="predicted"/>
<feature type="signal peptide" evidence="1">
    <location>
        <begin position="1"/>
        <end position="16"/>
    </location>
</feature>
<keyword evidence="1" id="KW-0732">Signal</keyword>
<dbReference type="AlphaFoldDB" id="A0A0D8YAD8"/>
<feature type="chain" id="PRO_5002336364" evidence="1">
    <location>
        <begin position="17"/>
        <end position="149"/>
    </location>
</feature>
<sequence>MRSVLLILTLILCSLACNIIVHVKSDTDKKFSAQVTASNGKTSDKYAVGKNIDMLEIIINTCLFIYYHITFKTWMYTKKLQKNTFQQKADECGLSDWEIATFYDDGKPAHTVNVTLDGIGRVTYKVGDDLRPVQKDRQGAICKGECAPL</sequence>
<gene>
    <name evidence="2" type="ORF">DICVIV_02288</name>
</gene>
<evidence type="ECO:0000313" key="3">
    <source>
        <dbReference type="Proteomes" id="UP000053766"/>
    </source>
</evidence>
<organism evidence="2 3">
    <name type="scientific">Dictyocaulus viviparus</name>
    <name type="common">Bovine lungworm</name>
    <dbReference type="NCBI Taxonomy" id="29172"/>
    <lineage>
        <taxon>Eukaryota</taxon>
        <taxon>Metazoa</taxon>
        <taxon>Ecdysozoa</taxon>
        <taxon>Nematoda</taxon>
        <taxon>Chromadorea</taxon>
        <taxon>Rhabditida</taxon>
        <taxon>Rhabditina</taxon>
        <taxon>Rhabditomorpha</taxon>
        <taxon>Strongyloidea</taxon>
        <taxon>Metastrongylidae</taxon>
        <taxon>Dictyocaulus</taxon>
    </lineage>
</organism>
<evidence type="ECO:0000313" key="2">
    <source>
        <dbReference type="EMBL" id="KJH51551.1"/>
    </source>
</evidence>
<dbReference type="PANTHER" id="PTHR37427:SF2">
    <property type="entry name" value="SECRETED PROTEIN"/>
    <property type="match status" value="1"/>
</dbReference>
<name>A0A0D8YAD8_DICVI</name>
<dbReference type="EMBL" id="KN716181">
    <property type="protein sequence ID" value="KJH51551.1"/>
    <property type="molecule type" value="Genomic_DNA"/>
</dbReference>
<keyword evidence="3" id="KW-1185">Reference proteome</keyword>
<reference evidence="2 3" key="1">
    <citation type="submission" date="2013-11" db="EMBL/GenBank/DDBJ databases">
        <title>Draft genome of the bovine lungworm Dictyocaulus viviparus.</title>
        <authorList>
            <person name="Mitreva M."/>
        </authorList>
    </citation>
    <scope>NUCLEOTIDE SEQUENCE [LARGE SCALE GENOMIC DNA]</scope>
    <source>
        <strain evidence="2 3">HannoverDv2000</strain>
    </source>
</reference>
<accession>A0A0D8YAD8</accession>
<reference evidence="3" key="2">
    <citation type="journal article" date="2016" name="Sci. Rep.">
        <title>Dictyocaulus viviparus genome, variome and transcriptome elucidate lungworm biology and support future intervention.</title>
        <authorList>
            <person name="McNulty S.N."/>
            <person name="Strube C."/>
            <person name="Rosa B.A."/>
            <person name="Martin J.C."/>
            <person name="Tyagi R."/>
            <person name="Choi Y.J."/>
            <person name="Wang Q."/>
            <person name="Hallsworth Pepin K."/>
            <person name="Zhang X."/>
            <person name="Ozersky P."/>
            <person name="Wilson R.K."/>
            <person name="Sternberg P.W."/>
            <person name="Gasser R.B."/>
            <person name="Mitreva M."/>
        </authorList>
    </citation>
    <scope>NUCLEOTIDE SEQUENCE [LARGE SCALE GENOMIC DNA]</scope>
    <source>
        <strain evidence="3">HannoverDv2000</strain>
    </source>
</reference>
<evidence type="ECO:0000256" key="1">
    <source>
        <dbReference type="SAM" id="SignalP"/>
    </source>
</evidence>
<protein>
    <submittedName>
        <fullName evidence="2">Uncharacterized protein</fullName>
    </submittedName>
</protein>
<dbReference type="PANTHER" id="PTHR37427">
    <property type="entry name" value="PROTEIN CBG20963-RELATED"/>
    <property type="match status" value="1"/>
</dbReference>
<dbReference type="STRING" id="29172.A0A0D8YAD8"/>